<comment type="caution">
    <text evidence="1">The sequence shown here is derived from an EMBL/GenBank/DDBJ whole genome shotgun (WGS) entry which is preliminary data.</text>
</comment>
<organism evidence="1 2">
    <name type="scientific">Microscilla marina ATCC 23134</name>
    <dbReference type="NCBI Taxonomy" id="313606"/>
    <lineage>
        <taxon>Bacteria</taxon>
        <taxon>Pseudomonadati</taxon>
        <taxon>Bacteroidota</taxon>
        <taxon>Cytophagia</taxon>
        <taxon>Cytophagales</taxon>
        <taxon>Microscillaceae</taxon>
        <taxon>Microscilla</taxon>
    </lineage>
</organism>
<dbReference type="AlphaFoldDB" id="A1ZFA1"/>
<dbReference type="Proteomes" id="UP000004095">
    <property type="component" value="Unassembled WGS sequence"/>
</dbReference>
<protein>
    <submittedName>
        <fullName evidence="1">Uncharacterized protein</fullName>
    </submittedName>
</protein>
<evidence type="ECO:0000313" key="1">
    <source>
        <dbReference type="EMBL" id="EAY31203.1"/>
    </source>
</evidence>
<accession>A1ZFA1</accession>
<gene>
    <name evidence="1" type="ORF">M23134_07615</name>
</gene>
<dbReference type="RefSeq" id="WP_002694362.1">
    <property type="nucleotide sequence ID" value="NZ_AAWS01000004.1"/>
</dbReference>
<dbReference type="EMBL" id="AAWS01000004">
    <property type="protein sequence ID" value="EAY31203.1"/>
    <property type="molecule type" value="Genomic_DNA"/>
</dbReference>
<dbReference type="eggNOG" id="ENOG5033P0K">
    <property type="taxonomic scope" value="Bacteria"/>
</dbReference>
<reference evidence="1 2" key="1">
    <citation type="submission" date="2007-01" db="EMBL/GenBank/DDBJ databases">
        <authorList>
            <person name="Haygood M."/>
            <person name="Podell S."/>
            <person name="Anderson C."/>
            <person name="Hopkinson B."/>
            <person name="Roe K."/>
            <person name="Barbeau K."/>
            <person name="Gaasterland T."/>
            <person name="Ferriera S."/>
            <person name="Johnson J."/>
            <person name="Kravitz S."/>
            <person name="Beeson K."/>
            <person name="Sutton G."/>
            <person name="Rogers Y.-H."/>
            <person name="Friedman R."/>
            <person name="Frazier M."/>
            <person name="Venter J.C."/>
        </authorList>
    </citation>
    <scope>NUCLEOTIDE SEQUENCE [LARGE SCALE GENOMIC DNA]</scope>
    <source>
        <strain evidence="1 2">ATCC 23134</strain>
    </source>
</reference>
<sequence>MFDNRVKQLYGTYYFQKEWSKGKLAVIHEGKVKAFNDYPIRYDLGNQHVEMKVRNGLVPNDKQQIIKIIGEQYLKKFEFIHKETKKPLYFERCADYKTEKPLTGFFEVLYKGKKASLLKYTTTYVQKGNEMKTLGIGSRNERIQRKVRYYLSKGGTTFKIKRRKKAILKALTDKQTEVKAYAKKNKLYFAKVDDLVKIIAYYDSLQ</sequence>
<name>A1ZFA1_MICM2</name>
<keyword evidence="2" id="KW-1185">Reference proteome</keyword>
<dbReference type="OrthoDB" id="759189at2"/>
<evidence type="ECO:0000313" key="2">
    <source>
        <dbReference type="Proteomes" id="UP000004095"/>
    </source>
</evidence>
<proteinExistence type="predicted"/>